<keyword evidence="1" id="KW-1133">Transmembrane helix</keyword>
<dbReference type="Pfam" id="PF06966">
    <property type="entry name" value="DUF1295"/>
    <property type="match status" value="1"/>
</dbReference>
<dbReference type="EMBL" id="BAAAPY010000001">
    <property type="protein sequence ID" value="GAA2072036.1"/>
    <property type="molecule type" value="Genomic_DNA"/>
</dbReference>
<dbReference type="InterPro" id="IPR010721">
    <property type="entry name" value="UstE-like"/>
</dbReference>
<evidence type="ECO:0000256" key="1">
    <source>
        <dbReference type="SAM" id="Phobius"/>
    </source>
</evidence>
<dbReference type="Proteomes" id="UP001501480">
    <property type="component" value="Unassembled WGS sequence"/>
</dbReference>
<dbReference type="PANTHER" id="PTHR32251:SF17">
    <property type="entry name" value="STEROID 5-ALPHA REDUCTASE C-TERMINAL DOMAIN-CONTAINING PROTEIN"/>
    <property type="match status" value="1"/>
</dbReference>
<name>A0ABN2VXN2_9ACTN</name>
<feature type="transmembrane region" description="Helical" evidence="1">
    <location>
        <begin position="12"/>
        <end position="32"/>
    </location>
</feature>
<evidence type="ECO:0000313" key="3">
    <source>
        <dbReference type="Proteomes" id="UP001501480"/>
    </source>
</evidence>
<gene>
    <name evidence="2" type="ORF">GCM10009821_07570</name>
</gene>
<keyword evidence="1" id="KW-0812">Transmembrane</keyword>
<keyword evidence="1" id="KW-0472">Membrane</keyword>
<reference evidence="2 3" key="1">
    <citation type="journal article" date="2019" name="Int. J. Syst. Evol. Microbiol.">
        <title>The Global Catalogue of Microorganisms (GCM) 10K type strain sequencing project: providing services to taxonomists for standard genome sequencing and annotation.</title>
        <authorList>
            <consortium name="The Broad Institute Genomics Platform"/>
            <consortium name="The Broad Institute Genome Sequencing Center for Infectious Disease"/>
            <person name="Wu L."/>
            <person name="Ma J."/>
        </authorList>
    </citation>
    <scope>NUCLEOTIDE SEQUENCE [LARGE SCALE GENOMIC DNA]</scope>
    <source>
        <strain evidence="2 3">JCM 15749</strain>
    </source>
</reference>
<proteinExistence type="predicted"/>
<keyword evidence="3" id="KW-1185">Reference proteome</keyword>
<feature type="transmembrane region" description="Helical" evidence="1">
    <location>
        <begin position="145"/>
        <end position="166"/>
    </location>
</feature>
<dbReference type="PROSITE" id="PS50244">
    <property type="entry name" value="S5A_REDUCTASE"/>
    <property type="match status" value="1"/>
</dbReference>
<feature type="transmembrane region" description="Helical" evidence="1">
    <location>
        <begin position="120"/>
        <end position="139"/>
    </location>
</feature>
<sequence>MIDNDGTQTLLTLGIGLVAVVVFMGVCLALAIRAEKLTVVDTAWPLGFVTIAVVSVFVADRGAGGYAWPSGLLLLLTTVWGVRLAVHLHLRNRGKPEDPRYQQMADADGRSFAQVAVRRVFLPQGIAMYLVATPIMVGVNNEGHYTWLAWVGVLVWLVGFVFESVGDWQLKEFKKRPDTDGKIMDQGLWRYTRHPNYFGDACVWTGIWLVAASSLPGLLTVVSPVAMTIFLTKVTGASLNEKGMRESKPGYDDYVRRTSGFIPLPPKTG</sequence>
<protein>
    <submittedName>
        <fullName evidence="2">DUF1295 domain-containing protein</fullName>
    </submittedName>
</protein>
<feature type="transmembrane region" description="Helical" evidence="1">
    <location>
        <begin position="65"/>
        <end position="86"/>
    </location>
</feature>
<accession>A0ABN2VXN2</accession>
<organism evidence="2 3">
    <name type="scientific">Aeromicrobium halocynthiae</name>
    <dbReference type="NCBI Taxonomy" id="560557"/>
    <lineage>
        <taxon>Bacteria</taxon>
        <taxon>Bacillati</taxon>
        <taxon>Actinomycetota</taxon>
        <taxon>Actinomycetes</taxon>
        <taxon>Propionibacteriales</taxon>
        <taxon>Nocardioidaceae</taxon>
        <taxon>Aeromicrobium</taxon>
    </lineage>
</organism>
<comment type="caution">
    <text evidence="2">The sequence shown here is derived from an EMBL/GenBank/DDBJ whole genome shotgun (WGS) entry which is preliminary data.</text>
</comment>
<dbReference type="PANTHER" id="PTHR32251">
    <property type="entry name" value="3-OXO-5-ALPHA-STEROID 4-DEHYDROGENASE"/>
    <property type="match status" value="1"/>
</dbReference>
<dbReference type="RefSeq" id="WP_344324517.1">
    <property type="nucleotide sequence ID" value="NZ_BAAAPY010000001.1"/>
</dbReference>
<evidence type="ECO:0000313" key="2">
    <source>
        <dbReference type="EMBL" id="GAA2072036.1"/>
    </source>
</evidence>
<dbReference type="Gene3D" id="1.20.120.1630">
    <property type="match status" value="1"/>
</dbReference>
<feature type="transmembrane region" description="Helical" evidence="1">
    <location>
        <begin position="39"/>
        <end position="59"/>
    </location>
</feature>